<evidence type="ECO:0000313" key="2">
    <source>
        <dbReference type="EMBL" id="KAJ6403915.1"/>
    </source>
</evidence>
<feature type="transmembrane region" description="Helical" evidence="1">
    <location>
        <begin position="243"/>
        <end position="266"/>
    </location>
</feature>
<feature type="transmembrane region" description="Helical" evidence="1">
    <location>
        <begin position="278"/>
        <end position="298"/>
    </location>
</feature>
<gene>
    <name evidence="2" type="ORF">OIU84_012171</name>
</gene>
<sequence>MGHPDGDATCIFPPLQFKADGIDGDVDSKPEVPGLPPSIMPSEKQITQSSSDSQAKTAIKELYLESVYKKDVSLEFYCPNCNSCIQKVMIHGNEEGSRFRWSSRFSFLIQICTWFFSDSLLIDEDTGPEDVTSPDTVMLLDSTERTTGSELRGAKIFEIVKSIIYGGLIGSIKSLTVVTSAARSGAATSSIIALSLANLIGGIFTFAHNLSDLKSEQPREASSLTNEQADRCQELLGRREKSLLPAAIALLSFLVFGLVPPAVYGFTFMETDDKNLKLVAVAVGSFLCITVLAIGKACIQKPPENNFRIVLRYLVTAIMTAIVSYVAGDLAKKFIEKLGWFKPGKAFPLPLAEMSSGRLAWASY</sequence>
<accession>A0AAD6NSX7</accession>
<keyword evidence="1" id="KW-1133">Transmembrane helix</keyword>
<evidence type="ECO:0008006" key="4">
    <source>
        <dbReference type="Google" id="ProtNLM"/>
    </source>
</evidence>
<protein>
    <recommendedName>
        <fullName evidence="4">Membrane protein of ER body-like protein</fullName>
    </recommendedName>
</protein>
<feature type="transmembrane region" description="Helical" evidence="1">
    <location>
        <begin position="310"/>
        <end position="328"/>
    </location>
</feature>
<comment type="caution">
    <text evidence="2">The sequence shown here is derived from an EMBL/GenBank/DDBJ whole genome shotgun (WGS) entry which is preliminary data.</text>
</comment>
<dbReference type="InterPro" id="IPR052843">
    <property type="entry name" value="ER_body_metal_sequester"/>
</dbReference>
<feature type="transmembrane region" description="Helical" evidence="1">
    <location>
        <begin position="191"/>
        <end position="210"/>
    </location>
</feature>
<proteinExistence type="predicted"/>
<dbReference type="PANTHER" id="PTHR38937">
    <property type="entry name" value="MEMBRANE PROTEIN OF ER BODY-LIKE PROTEIN"/>
    <property type="match status" value="1"/>
</dbReference>
<dbReference type="AlphaFoldDB" id="A0AAD6NSX7"/>
<keyword evidence="1" id="KW-0812">Transmembrane</keyword>
<keyword evidence="1" id="KW-0472">Membrane</keyword>
<dbReference type="Proteomes" id="UP001162972">
    <property type="component" value="Chromosome 2"/>
</dbReference>
<dbReference type="PANTHER" id="PTHR38937:SF2">
    <property type="entry name" value="MEMBRANE PROTEIN OF ER BODY-LIKE PROTEIN ISOFORM X1"/>
    <property type="match status" value="1"/>
</dbReference>
<reference evidence="2 3" key="1">
    <citation type="journal article" date="2023" name="Int. J. Mol. Sci.">
        <title>De Novo Assembly and Annotation of 11 Diverse Shrub Willow (Salix) Genomes Reveals Novel Gene Organization in Sex-Linked Regions.</title>
        <authorList>
            <person name="Hyden B."/>
            <person name="Feng K."/>
            <person name="Yates T.B."/>
            <person name="Jawdy S."/>
            <person name="Cereghino C."/>
            <person name="Smart L.B."/>
            <person name="Muchero W."/>
        </authorList>
    </citation>
    <scope>NUCLEOTIDE SEQUENCE [LARGE SCALE GENOMIC DNA]</scope>
    <source>
        <tissue evidence="2">Shoot tip</tissue>
    </source>
</reference>
<organism evidence="2 3">
    <name type="scientific">Salix udensis</name>
    <dbReference type="NCBI Taxonomy" id="889485"/>
    <lineage>
        <taxon>Eukaryota</taxon>
        <taxon>Viridiplantae</taxon>
        <taxon>Streptophyta</taxon>
        <taxon>Embryophyta</taxon>
        <taxon>Tracheophyta</taxon>
        <taxon>Spermatophyta</taxon>
        <taxon>Magnoliopsida</taxon>
        <taxon>eudicotyledons</taxon>
        <taxon>Gunneridae</taxon>
        <taxon>Pentapetalae</taxon>
        <taxon>rosids</taxon>
        <taxon>fabids</taxon>
        <taxon>Malpighiales</taxon>
        <taxon>Salicaceae</taxon>
        <taxon>Saliceae</taxon>
        <taxon>Salix</taxon>
    </lineage>
</organism>
<dbReference type="EMBL" id="JAPFFJ010000017">
    <property type="protein sequence ID" value="KAJ6403915.1"/>
    <property type="molecule type" value="Genomic_DNA"/>
</dbReference>
<evidence type="ECO:0000313" key="3">
    <source>
        <dbReference type="Proteomes" id="UP001162972"/>
    </source>
</evidence>
<evidence type="ECO:0000256" key="1">
    <source>
        <dbReference type="SAM" id="Phobius"/>
    </source>
</evidence>
<name>A0AAD6NSX7_9ROSI</name>
<keyword evidence="3" id="KW-1185">Reference proteome</keyword>